<reference evidence="9" key="1">
    <citation type="submission" date="2019-05" db="EMBL/GenBank/DDBJ databases">
        <title>Annotation for the trematode Fasciolopsis buski.</title>
        <authorList>
            <person name="Choi Y.-J."/>
        </authorList>
    </citation>
    <scope>NUCLEOTIDE SEQUENCE</scope>
    <source>
        <strain evidence="9">HT</strain>
        <tissue evidence="9">Whole worm</tissue>
    </source>
</reference>
<feature type="domain" description="Protein kinase" evidence="8">
    <location>
        <begin position="573"/>
        <end position="788"/>
    </location>
</feature>
<keyword evidence="10" id="KW-1185">Reference proteome</keyword>
<dbReference type="PROSITE" id="PS00108">
    <property type="entry name" value="PROTEIN_KINASE_ST"/>
    <property type="match status" value="1"/>
</dbReference>
<protein>
    <submittedName>
        <fullName evidence="9">Serine/threonine-protein kinase</fullName>
    </submittedName>
</protein>
<evidence type="ECO:0000256" key="6">
    <source>
        <dbReference type="PROSITE-ProRule" id="PRU10141"/>
    </source>
</evidence>
<gene>
    <name evidence="9" type="ORF">FBUS_04680</name>
</gene>
<keyword evidence="3 6" id="KW-0547">Nucleotide-binding</keyword>
<organism evidence="9 10">
    <name type="scientific">Fasciolopsis buskii</name>
    <dbReference type="NCBI Taxonomy" id="27845"/>
    <lineage>
        <taxon>Eukaryota</taxon>
        <taxon>Metazoa</taxon>
        <taxon>Spiralia</taxon>
        <taxon>Lophotrochozoa</taxon>
        <taxon>Platyhelminthes</taxon>
        <taxon>Trematoda</taxon>
        <taxon>Digenea</taxon>
        <taxon>Plagiorchiida</taxon>
        <taxon>Echinostomata</taxon>
        <taxon>Echinostomatoidea</taxon>
        <taxon>Fasciolidae</taxon>
        <taxon>Fasciolopsis</taxon>
    </lineage>
</organism>
<dbReference type="GO" id="GO:0007200">
    <property type="term" value="P:phospholipase C-activating G protein-coupled receptor signaling pathway"/>
    <property type="evidence" value="ECO:0007669"/>
    <property type="project" value="TreeGrafter"/>
</dbReference>
<feature type="compositionally biased region" description="Low complexity" evidence="7">
    <location>
        <begin position="150"/>
        <end position="161"/>
    </location>
</feature>
<dbReference type="PROSITE" id="PS50011">
    <property type="entry name" value="PROTEIN_KINASE_DOM"/>
    <property type="match status" value="1"/>
</dbReference>
<keyword evidence="2" id="KW-0808">Transferase</keyword>
<evidence type="ECO:0000256" key="7">
    <source>
        <dbReference type="SAM" id="MobiDB-lite"/>
    </source>
</evidence>
<evidence type="ECO:0000256" key="5">
    <source>
        <dbReference type="ARBA" id="ARBA00022840"/>
    </source>
</evidence>
<evidence type="ECO:0000313" key="9">
    <source>
        <dbReference type="EMBL" id="KAA0199643.1"/>
    </source>
</evidence>
<dbReference type="PANTHER" id="PTHR22968:SF24">
    <property type="entry name" value="SERINE_THREONINE-PROTEIN KINASE"/>
    <property type="match status" value="1"/>
</dbReference>
<feature type="region of interest" description="Disordered" evidence="7">
    <location>
        <begin position="146"/>
        <end position="176"/>
    </location>
</feature>
<keyword evidence="4 9" id="KW-0418">Kinase</keyword>
<feature type="non-terminal residue" evidence="9">
    <location>
        <position position="788"/>
    </location>
</feature>
<dbReference type="Pfam" id="PF00069">
    <property type="entry name" value="Pkinase"/>
    <property type="match status" value="1"/>
</dbReference>
<dbReference type="InterPro" id="IPR011009">
    <property type="entry name" value="Kinase-like_dom_sf"/>
</dbReference>
<dbReference type="GO" id="GO:0035556">
    <property type="term" value="P:intracellular signal transduction"/>
    <property type="evidence" value="ECO:0007669"/>
    <property type="project" value="TreeGrafter"/>
</dbReference>
<evidence type="ECO:0000256" key="1">
    <source>
        <dbReference type="ARBA" id="ARBA00022527"/>
    </source>
</evidence>
<dbReference type="PROSITE" id="PS00107">
    <property type="entry name" value="PROTEIN_KINASE_ATP"/>
    <property type="match status" value="1"/>
</dbReference>
<evidence type="ECO:0000256" key="4">
    <source>
        <dbReference type="ARBA" id="ARBA00022777"/>
    </source>
</evidence>
<evidence type="ECO:0000259" key="8">
    <source>
        <dbReference type="PROSITE" id="PS50011"/>
    </source>
</evidence>
<keyword evidence="5 6" id="KW-0067">ATP-binding</keyword>
<dbReference type="EMBL" id="LUCM01001015">
    <property type="protein sequence ID" value="KAA0199643.1"/>
    <property type="molecule type" value="Genomic_DNA"/>
</dbReference>
<accession>A0A8E0VPL3</accession>
<dbReference type="InterPro" id="IPR008271">
    <property type="entry name" value="Ser/Thr_kinase_AS"/>
</dbReference>
<feature type="region of interest" description="Disordered" evidence="7">
    <location>
        <begin position="57"/>
        <end position="125"/>
    </location>
</feature>
<feature type="binding site" evidence="6">
    <location>
        <position position="602"/>
    </location>
    <ligand>
        <name>ATP</name>
        <dbReference type="ChEBI" id="CHEBI:30616"/>
    </ligand>
</feature>
<dbReference type="InterPro" id="IPR011993">
    <property type="entry name" value="PH-like_dom_sf"/>
</dbReference>
<dbReference type="Gene3D" id="2.30.29.30">
    <property type="entry name" value="Pleckstrin-homology domain (PH domain)/Phosphotyrosine-binding domain (PTB)"/>
    <property type="match status" value="1"/>
</dbReference>
<name>A0A8E0VPL3_9TREM</name>
<evidence type="ECO:0000313" key="10">
    <source>
        <dbReference type="Proteomes" id="UP000728185"/>
    </source>
</evidence>
<feature type="region of interest" description="Disordered" evidence="7">
    <location>
        <begin position="467"/>
        <end position="536"/>
    </location>
</feature>
<dbReference type="GO" id="GO:0005829">
    <property type="term" value="C:cytosol"/>
    <property type="evidence" value="ECO:0007669"/>
    <property type="project" value="TreeGrafter"/>
</dbReference>
<proteinExistence type="predicted"/>
<dbReference type="CDD" id="cd01239">
    <property type="entry name" value="PH_PKD"/>
    <property type="match status" value="1"/>
</dbReference>
<dbReference type="OrthoDB" id="1738954at2759"/>
<feature type="compositionally biased region" description="Polar residues" evidence="7">
    <location>
        <begin position="106"/>
        <end position="125"/>
    </location>
</feature>
<dbReference type="GO" id="GO:0008270">
    <property type="term" value="F:zinc ion binding"/>
    <property type="evidence" value="ECO:0007669"/>
    <property type="project" value="UniProtKB-KW"/>
</dbReference>
<dbReference type="Gene3D" id="3.30.200.20">
    <property type="entry name" value="Phosphorylase Kinase, domain 1"/>
    <property type="match status" value="1"/>
</dbReference>
<evidence type="ECO:0000256" key="3">
    <source>
        <dbReference type="ARBA" id="ARBA00022741"/>
    </source>
</evidence>
<dbReference type="InterPro" id="IPR000719">
    <property type="entry name" value="Prot_kinase_dom"/>
</dbReference>
<dbReference type="GO" id="GO:0005524">
    <property type="term" value="F:ATP binding"/>
    <property type="evidence" value="ECO:0007669"/>
    <property type="project" value="UniProtKB-UniRule"/>
</dbReference>
<dbReference type="InterPro" id="IPR017441">
    <property type="entry name" value="Protein_kinase_ATP_BS"/>
</dbReference>
<dbReference type="AlphaFoldDB" id="A0A8E0VPL3"/>
<dbReference type="Gene3D" id="1.10.510.10">
    <property type="entry name" value="Transferase(Phosphotransferase) domain 1"/>
    <property type="match status" value="1"/>
</dbReference>
<dbReference type="FunFam" id="3.30.200.20:FF:000042">
    <property type="entry name" value="Aurora kinase A"/>
    <property type="match status" value="1"/>
</dbReference>
<feature type="compositionally biased region" description="Polar residues" evidence="7">
    <location>
        <begin position="467"/>
        <end position="491"/>
    </location>
</feature>
<comment type="caution">
    <text evidence="9">The sequence shown here is derived from an EMBL/GenBank/DDBJ whole genome shotgun (WGS) entry which is preliminary data.</text>
</comment>
<feature type="compositionally biased region" description="Polar residues" evidence="7">
    <location>
        <begin position="507"/>
        <end position="519"/>
    </location>
</feature>
<dbReference type="SUPFAM" id="SSF50729">
    <property type="entry name" value="PH domain-like"/>
    <property type="match status" value="1"/>
</dbReference>
<evidence type="ECO:0000256" key="2">
    <source>
        <dbReference type="ARBA" id="ARBA00022679"/>
    </source>
</evidence>
<dbReference type="Proteomes" id="UP000728185">
    <property type="component" value="Unassembled WGS sequence"/>
</dbReference>
<dbReference type="GO" id="GO:0004697">
    <property type="term" value="F:diacylglycerol-dependent serine/threonine kinase activity"/>
    <property type="evidence" value="ECO:0007669"/>
    <property type="project" value="UniProtKB-EC"/>
</dbReference>
<dbReference type="SUPFAM" id="SSF56112">
    <property type="entry name" value="Protein kinase-like (PK-like)"/>
    <property type="match status" value="1"/>
</dbReference>
<dbReference type="SMART" id="SM00220">
    <property type="entry name" value="S_TKc"/>
    <property type="match status" value="1"/>
</dbReference>
<keyword evidence="1" id="KW-0723">Serine/threonine-protein kinase</keyword>
<sequence length="788" mass="87659">DGSLRATGQSDHLGTGKLKKKLFLRGQTVGIINTAESPHGSLTQSRGLGRLVRQLTQEENEDRADTRPIPHLPQKKDTNVIQEPHAEANKIVDRRPANTSDERGSPANSTVPVTPQPQDLELQSRSNIPLTADRRKANFRLLQQMRNANSASSTTSASVTAKSDETPPFSVDSSDGLPETKILEREQSIERTLPKIRPATSKAGPRNIPLMRVIQSVRHTKRPGADLIIRESWMVHRTNKDPLLRRHFWSIGAKTITMFYHERTNRYYREIPLSSIVCLEPAGTNTFPWKHECVSTENNEQAELNPNYASLTAPIRTQTQREPFDATRPIIPDHVFEMRCVDGMVYFVGQLAYGEVLDNGTDGAFSGKSRRKSHFPVLPSVQSYTRKASAPLYGLVHLSEPLPNLTSNDSKLTLNWSDRASRNCVEEIDRTEGVYRAAILPPPPGTGLDVARHLETALRQSLLPLTSKSSTQTIRSLTSNGKQTSSDQPASSPVCDLIPDKVEKPTELSSNMQSDSNPSPVEDDVSSTECSKTPSMSQLEIAADDEEGTAGSISNFIESSPCNEHGVRAMYEIFPDEVLGSGQFGIVYGGLHRKTQRAVAIKVIDKLRFPTKREAQLKNEVFILRNLQHPGVVNLERMFETPKRVFVVMEKLAGDMLEMILASPNGRLPERVAKYLITQVLIALRYLHLRSIVHCDLKPENVLLAIPPHCAIPDHGLPEVAPSVAQQFPQIKLCDFGFARIISEKSFRRSLVGTPAYLGKFQSMLLCKRGIRTSAKLVRTPHLLLFHL</sequence>
<dbReference type="PANTHER" id="PTHR22968">
    <property type="entry name" value="PROTEIN KINASE C, MU"/>
    <property type="match status" value="1"/>
</dbReference>
<feature type="compositionally biased region" description="Polar residues" evidence="7">
    <location>
        <begin position="527"/>
        <end position="536"/>
    </location>
</feature>
<feature type="compositionally biased region" description="Basic and acidic residues" evidence="7">
    <location>
        <begin position="63"/>
        <end position="104"/>
    </location>
</feature>